<dbReference type="Gene3D" id="3.40.30.10">
    <property type="entry name" value="Glutaredoxin"/>
    <property type="match status" value="1"/>
</dbReference>
<feature type="domain" description="KaiB" evidence="1">
    <location>
        <begin position="13"/>
        <end position="95"/>
    </location>
</feature>
<dbReference type="InterPro" id="IPR011649">
    <property type="entry name" value="KaiB_domain"/>
</dbReference>
<evidence type="ECO:0000259" key="1">
    <source>
        <dbReference type="SMART" id="SM01248"/>
    </source>
</evidence>
<dbReference type="eggNOG" id="COG4251">
    <property type="taxonomic scope" value="Bacteria"/>
</dbReference>
<dbReference type="PANTHER" id="PTHR41709">
    <property type="entry name" value="KAIB-LIKE PROTEIN 1"/>
    <property type="match status" value="1"/>
</dbReference>
<dbReference type="EMBL" id="AFNV02000007">
    <property type="protein sequence ID" value="ERJ19796.1"/>
    <property type="molecule type" value="Genomic_DNA"/>
</dbReference>
<protein>
    <submittedName>
        <fullName evidence="2">Circadian clock protein KaiB</fullName>
    </submittedName>
</protein>
<comment type="caution">
    <text evidence="2">The sequence shown here is derived from an EMBL/GenBank/DDBJ whole genome shotgun (WGS) entry which is preliminary data.</text>
</comment>
<proteinExistence type="predicted"/>
<reference evidence="2 3" key="1">
    <citation type="journal article" date="2011" name="J. Bacteriol.">
        <title>Genome sequence of Salinisphaera shabanensis, a gammaproteobacterium from the harsh, variable environment of the brine-seawater interface of the Shaban Deep in the Red Sea.</title>
        <authorList>
            <person name="Antunes A."/>
            <person name="Alam I."/>
            <person name="Bajic V.B."/>
            <person name="Stingl U."/>
        </authorList>
    </citation>
    <scope>NUCLEOTIDE SEQUENCE [LARGE SCALE GENOMIC DNA]</scope>
    <source>
        <strain evidence="2 3">E1L3A</strain>
    </source>
</reference>
<dbReference type="PANTHER" id="PTHR41709:SF2">
    <property type="entry name" value="CIRCADIAN CLOCK PROTEIN KAIB2"/>
    <property type="match status" value="1"/>
</dbReference>
<gene>
    <name evidence="2" type="primary">kaiB</name>
    <name evidence="2" type="ORF">SSPSH_001257</name>
</gene>
<name>U2E7T8_9GAMM</name>
<dbReference type="SMART" id="SM01248">
    <property type="entry name" value="KaiB"/>
    <property type="match status" value="1"/>
</dbReference>
<dbReference type="RefSeq" id="WP_006915081.1">
    <property type="nucleotide sequence ID" value="NZ_AFNV02000007.1"/>
</dbReference>
<dbReference type="Proteomes" id="UP000006242">
    <property type="component" value="Unassembled WGS sequence"/>
</dbReference>
<dbReference type="Pfam" id="PF07689">
    <property type="entry name" value="KaiB"/>
    <property type="match status" value="1"/>
</dbReference>
<evidence type="ECO:0000313" key="3">
    <source>
        <dbReference type="Proteomes" id="UP000006242"/>
    </source>
</evidence>
<sequence>MGNEGARDALRVCLFVAGDSPSSRRARRALESLIGSQSNEQKAQFEVVDVLREPERALESNLLATPTLLIERGGHVSRYVGDLHEREDVREELSHMADSP</sequence>
<accession>U2E7T8</accession>
<reference evidence="2 3" key="2">
    <citation type="journal article" date="2013" name="PLoS ONE">
        <title>INDIGO - INtegrated Data Warehouse of MIcrobial GenOmes with Examples from the Red Sea Extremophiles.</title>
        <authorList>
            <person name="Alam I."/>
            <person name="Antunes A."/>
            <person name="Kamau A.A."/>
            <person name="Ba Alawi W."/>
            <person name="Kalkatawi M."/>
            <person name="Stingl U."/>
            <person name="Bajic V.B."/>
        </authorList>
    </citation>
    <scope>NUCLEOTIDE SEQUENCE [LARGE SCALE GENOMIC DNA]</scope>
    <source>
        <strain evidence="2 3">E1L3A</strain>
    </source>
</reference>
<dbReference type="AlphaFoldDB" id="U2E7T8"/>
<dbReference type="GO" id="GO:0048511">
    <property type="term" value="P:rhythmic process"/>
    <property type="evidence" value="ECO:0007669"/>
    <property type="project" value="InterPro"/>
</dbReference>
<dbReference type="SUPFAM" id="SSF52833">
    <property type="entry name" value="Thioredoxin-like"/>
    <property type="match status" value="1"/>
</dbReference>
<dbReference type="InterPro" id="IPR039022">
    <property type="entry name" value="KaiB-like"/>
</dbReference>
<organism evidence="2 3">
    <name type="scientific">Salinisphaera shabanensis E1L3A</name>
    <dbReference type="NCBI Taxonomy" id="1033802"/>
    <lineage>
        <taxon>Bacteria</taxon>
        <taxon>Pseudomonadati</taxon>
        <taxon>Pseudomonadota</taxon>
        <taxon>Gammaproteobacteria</taxon>
        <taxon>Salinisphaerales</taxon>
        <taxon>Salinisphaeraceae</taxon>
        <taxon>Salinisphaera</taxon>
    </lineage>
</organism>
<evidence type="ECO:0000313" key="2">
    <source>
        <dbReference type="EMBL" id="ERJ19796.1"/>
    </source>
</evidence>
<dbReference type="STRING" id="1033802.SSPSH_001257"/>
<dbReference type="InterPro" id="IPR036249">
    <property type="entry name" value="Thioredoxin-like_sf"/>
</dbReference>
<keyword evidence="3" id="KW-1185">Reference proteome</keyword>